<evidence type="ECO:0000313" key="1">
    <source>
        <dbReference type="EMBL" id="CAH9132389.1"/>
    </source>
</evidence>
<dbReference type="Proteomes" id="UP001152523">
    <property type="component" value="Unassembled WGS sequence"/>
</dbReference>
<gene>
    <name evidence="1" type="ORF">CEPIT_LOCUS32146</name>
</gene>
<proteinExistence type="predicted"/>
<dbReference type="AlphaFoldDB" id="A0AAV0FAP6"/>
<accession>A0AAV0FAP6</accession>
<sequence>MSAAAAGLILPVPGFCCTRLRCTAQSPAFRVDFPPHKSVHWDSRNFTMNGAVAARINAHDEDQGGLAALEQEPLINDSIVVAASRLEATLNNTVADSKFWTEWTHSSTRWAYLCTWLLLFMATDFPKASYN</sequence>
<evidence type="ECO:0000313" key="2">
    <source>
        <dbReference type="Proteomes" id="UP001152523"/>
    </source>
</evidence>
<organism evidence="1 2">
    <name type="scientific">Cuscuta epithymum</name>
    <dbReference type="NCBI Taxonomy" id="186058"/>
    <lineage>
        <taxon>Eukaryota</taxon>
        <taxon>Viridiplantae</taxon>
        <taxon>Streptophyta</taxon>
        <taxon>Embryophyta</taxon>
        <taxon>Tracheophyta</taxon>
        <taxon>Spermatophyta</taxon>
        <taxon>Magnoliopsida</taxon>
        <taxon>eudicotyledons</taxon>
        <taxon>Gunneridae</taxon>
        <taxon>Pentapetalae</taxon>
        <taxon>asterids</taxon>
        <taxon>lamiids</taxon>
        <taxon>Solanales</taxon>
        <taxon>Convolvulaceae</taxon>
        <taxon>Cuscuteae</taxon>
        <taxon>Cuscuta</taxon>
        <taxon>Cuscuta subgen. Cuscuta</taxon>
    </lineage>
</organism>
<dbReference type="EMBL" id="CAMAPF010000969">
    <property type="protein sequence ID" value="CAH9132389.1"/>
    <property type="molecule type" value="Genomic_DNA"/>
</dbReference>
<comment type="caution">
    <text evidence="1">The sequence shown here is derived from an EMBL/GenBank/DDBJ whole genome shotgun (WGS) entry which is preliminary data.</text>
</comment>
<name>A0AAV0FAP6_9ASTE</name>
<keyword evidence="2" id="KW-1185">Reference proteome</keyword>
<protein>
    <submittedName>
        <fullName evidence="1">Uncharacterized protein</fullName>
    </submittedName>
</protein>
<reference evidence="1" key="1">
    <citation type="submission" date="2022-07" db="EMBL/GenBank/DDBJ databases">
        <authorList>
            <person name="Macas J."/>
            <person name="Novak P."/>
            <person name="Neumann P."/>
        </authorList>
    </citation>
    <scope>NUCLEOTIDE SEQUENCE</scope>
</reference>